<evidence type="ECO:0000313" key="6">
    <source>
        <dbReference type="Proteomes" id="UP000241769"/>
    </source>
</evidence>
<dbReference type="STRING" id="1890364.A0A2P6NZ71"/>
<evidence type="ECO:0000256" key="3">
    <source>
        <dbReference type="SAM" id="MobiDB-lite"/>
    </source>
</evidence>
<feature type="DNA-binding region" description="Homeobox" evidence="1">
    <location>
        <begin position="130"/>
        <end position="189"/>
    </location>
</feature>
<organism evidence="5 6">
    <name type="scientific">Planoprotostelium fungivorum</name>
    <dbReference type="NCBI Taxonomy" id="1890364"/>
    <lineage>
        <taxon>Eukaryota</taxon>
        <taxon>Amoebozoa</taxon>
        <taxon>Evosea</taxon>
        <taxon>Variosea</taxon>
        <taxon>Cavosteliida</taxon>
        <taxon>Cavosteliaceae</taxon>
        <taxon>Planoprotostelium</taxon>
    </lineage>
</organism>
<feature type="domain" description="Homeobox" evidence="4">
    <location>
        <begin position="128"/>
        <end position="188"/>
    </location>
</feature>
<keyword evidence="6" id="KW-1185">Reference proteome</keyword>
<dbReference type="OrthoDB" id="6159439at2759"/>
<dbReference type="Proteomes" id="UP000241769">
    <property type="component" value="Unassembled WGS sequence"/>
</dbReference>
<sequence>MPNNNNSPQFPRTIPPSSVFDSKNAGPPGGLQSFTPQQMQVLSSQLGHPYMQGHPHASLPQVVNMHSQYGGLSGLSLMGGMNIGMPGGQQPHNVYSPNPLSLSGGPNYALPPNANASINTPSPSSSPGSVKRSRKNLEKNQVEVLENAFAAERYPSKQAKELIAAQSGLDYSKVVKWFDNRRTKARKTSETGSGSPYVGESPVNSPAPPPHNMNMPMSNNSPSSPDGSPAGHRSPSLYTSNSFPQGPTAYHHPNVNPNYNRGAPQGAVNTISQKMNNLAFSGNMDEEAARKIKSEMNSSVSDGDFNIRFDRKNNRSKEESWEDCKEHRIYASEIGHGRSAAEIKEGVYGGVEGYLSDAIEKKKSRMDTYQHMSNVDHFGGFRREIYSLLESTEFHGETEIQQGDQMMLSGSTTVNDITIRRGPNPGENDPTRRVEEKNVVHLELLSESRTSVSRQVPVHNCIRRVVIKVTNHVPHGGKYGEKPETFTIGLKAWGSTDLMNNCETWGNIERLQQILDTSLKQTELLSFLFFCFQFRTSQRTCMRQSMFNDEDTDYYSENEE</sequence>
<dbReference type="AlphaFoldDB" id="A0A2P6NZ71"/>
<evidence type="ECO:0000313" key="5">
    <source>
        <dbReference type="EMBL" id="PRP89240.1"/>
    </source>
</evidence>
<dbReference type="CDD" id="cd00086">
    <property type="entry name" value="homeodomain"/>
    <property type="match status" value="1"/>
</dbReference>
<keyword evidence="1 2" id="KW-0238">DNA-binding</keyword>
<dbReference type="EMBL" id="MDYQ01000004">
    <property type="protein sequence ID" value="PRP89240.1"/>
    <property type="molecule type" value="Genomic_DNA"/>
</dbReference>
<name>A0A2P6NZ71_9EUKA</name>
<dbReference type="Gene3D" id="1.10.10.60">
    <property type="entry name" value="Homeodomain-like"/>
    <property type="match status" value="1"/>
</dbReference>
<dbReference type="SMART" id="SM00389">
    <property type="entry name" value="HOX"/>
    <property type="match status" value="1"/>
</dbReference>
<dbReference type="SUPFAM" id="SSF46689">
    <property type="entry name" value="Homeodomain-like"/>
    <property type="match status" value="1"/>
</dbReference>
<comment type="caution">
    <text evidence="5">The sequence shown here is derived from an EMBL/GenBank/DDBJ whole genome shotgun (WGS) entry which is preliminary data.</text>
</comment>
<dbReference type="GO" id="GO:0005634">
    <property type="term" value="C:nucleus"/>
    <property type="evidence" value="ECO:0007669"/>
    <property type="project" value="UniProtKB-SubCell"/>
</dbReference>
<feature type="compositionally biased region" description="Low complexity" evidence="3">
    <location>
        <begin position="212"/>
        <end position="225"/>
    </location>
</feature>
<proteinExistence type="predicted"/>
<feature type="compositionally biased region" description="Polar residues" evidence="3">
    <location>
        <begin position="1"/>
        <end position="21"/>
    </location>
</feature>
<dbReference type="InterPro" id="IPR001356">
    <property type="entry name" value="HD"/>
</dbReference>
<dbReference type="Pfam" id="PF00046">
    <property type="entry name" value="Homeodomain"/>
    <property type="match status" value="1"/>
</dbReference>
<keyword evidence="1 2" id="KW-0539">Nucleus</keyword>
<evidence type="ECO:0000256" key="1">
    <source>
        <dbReference type="PROSITE-ProRule" id="PRU00108"/>
    </source>
</evidence>
<feature type="region of interest" description="Disordered" evidence="3">
    <location>
        <begin position="105"/>
        <end position="135"/>
    </location>
</feature>
<keyword evidence="1 2" id="KW-0371">Homeobox</keyword>
<feature type="compositionally biased region" description="Low complexity" evidence="3">
    <location>
        <begin position="111"/>
        <end position="127"/>
    </location>
</feature>
<evidence type="ECO:0000256" key="2">
    <source>
        <dbReference type="RuleBase" id="RU000682"/>
    </source>
</evidence>
<reference evidence="5 6" key="1">
    <citation type="journal article" date="2018" name="Genome Biol. Evol.">
        <title>Multiple Roots of Fruiting Body Formation in Amoebozoa.</title>
        <authorList>
            <person name="Hillmann F."/>
            <person name="Forbes G."/>
            <person name="Novohradska S."/>
            <person name="Ferling I."/>
            <person name="Riege K."/>
            <person name="Groth M."/>
            <person name="Westermann M."/>
            <person name="Marz M."/>
            <person name="Spaller T."/>
            <person name="Winckler T."/>
            <person name="Schaap P."/>
            <person name="Glockner G."/>
        </authorList>
    </citation>
    <scope>NUCLEOTIDE SEQUENCE [LARGE SCALE GENOMIC DNA]</scope>
    <source>
        <strain evidence="5 6">Jena</strain>
    </source>
</reference>
<feature type="region of interest" description="Disordered" evidence="3">
    <location>
        <begin position="184"/>
        <end position="266"/>
    </location>
</feature>
<feature type="compositionally biased region" description="Polar residues" evidence="3">
    <location>
        <begin position="236"/>
        <end position="245"/>
    </location>
</feature>
<protein>
    <submittedName>
        <fullName evidence="5">Homeobox protein aristaless-like 3-like</fullName>
    </submittedName>
</protein>
<dbReference type="PROSITE" id="PS50071">
    <property type="entry name" value="HOMEOBOX_2"/>
    <property type="match status" value="1"/>
</dbReference>
<dbReference type="InParanoid" id="A0A2P6NZ71"/>
<feature type="region of interest" description="Disordered" evidence="3">
    <location>
        <begin position="1"/>
        <end position="35"/>
    </location>
</feature>
<evidence type="ECO:0000259" key="4">
    <source>
        <dbReference type="PROSITE" id="PS50071"/>
    </source>
</evidence>
<gene>
    <name evidence="5" type="ORF">PROFUN_02114</name>
</gene>
<comment type="subcellular location">
    <subcellularLocation>
        <location evidence="1 2">Nucleus</location>
    </subcellularLocation>
</comment>
<accession>A0A2P6NZ71</accession>
<dbReference type="InterPro" id="IPR009057">
    <property type="entry name" value="Homeodomain-like_sf"/>
</dbReference>
<dbReference type="GO" id="GO:0003677">
    <property type="term" value="F:DNA binding"/>
    <property type="evidence" value="ECO:0007669"/>
    <property type="project" value="UniProtKB-UniRule"/>
</dbReference>